<organism evidence="1 4">
    <name type="scientific">Agrotis segetum granulosis virus</name>
    <name type="common">AsGV</name>
    <name type="synonym">Agrotis segetum granulovirus</name>
    <dbReference type="NCBI Taxonomy" id="10464"/>
    <lineage>
        <taxon>Viruses</taxon>
        <taxon>Viruses incertae sedis</taxon>
        <taxon>Naldaviricetes</taxon>
        <taxon>Lefavirales</taxon>
        <taxon>Baculoviridae</taxon>
        <taxon>Betabaculovirus</taxon>
        <taxon>Betabaculovirus agsegetum</taxon>
    </lineage>
</organism>
<sequence length="297" mass="35433">MEWIVLRNKWASVKGHVLILNRYSDVRFAEMCALDKIEFVVFADDVVRHNFSPIYKMDTITSLDSVTDFRNQLKNKYQISYLGHLFTTYESPATYKFLEEWLLLNVNEVNHLNSTQMFSPPHVIVFDMDSTLITEEEEVRLRDPFIHESLDFLKRNNCVLCLWSYGERRHVVESLKKLNLYDYFLVVLSEGRKLGDYHFEDGLDTRYEIVYKSTPFYLNVQPHNLPKSPRVILHYLKEKGINFIKTITLVDDLHHNNIHYDNFVNLTRCPEPVQDWHVWHSEIVRYLKEYDCFHGDS</sequence>
<protein>
    <submittedName>
        <fullName evidence="2 3">38k</fullName>
    </submittedName>
    <submittedName>
        <fullName evidence="1">ORF77</fullName>
    </submittedName>
</protein>
<dbReference type="OrthoDB" id="4999at10239"/>
<evidence type="ECO:0000313" key="3">
    <source>
        <dbReference type="EMBL" id="AKN63364.1"/>
    </source>
</evidence>
<dbReference type="EMBL" id="KR584663">
    <property type="protein sequence ID" value="AKN63364.1"/>
    <property type="molecule type" value="Genomic_DNA"/>
</dbReference>
<dbReference type="InterPro" id="IPR023214">
    <property type="entry name" value="HAD_sf"/>
</dbReference>
<dbReference type="CDD" id="cd01427">
    <property type="entry name" value="HAD_like"/>
    <property type="match status" value="1"/>
</dbReference>
<dbReference type="InterPro" id="IPR010033">
    <property type="entry name" value="HAD_SF_ppase_IIIC"/>
</dbReference>
<dbReference type="Pfam" id="PF05152">
    <property type="entry name" value="DUF705"/>
    <property type="match status" value="1"/>
</dbReference>
<evidence type="ECO:0000313" key="2">
    <source>
        <dbReference type="EMBL" id="AHN92129.1"/>
    </source>
</evidence>
<reference evidence="1 4" key="1">
    <citation type="submission" date="2004-09" db="EMBL/GenBank/DDBJ databases">
        <authorList>
            <person name="Ai X.L."/>
            <person name="Wang Z.F."/>
            <person name="Wang B."/>
            <person name="Zhang W."/>
            <person name="Li F."/>
            <person name="Fu J.H."/>
            <person name="Cui C.S."/>
            <person name="Shi Y.H."/>
            <person name="He M."/>
        </authorList>
    </citation>
    <scope>NUCLEOTIDE SEQUENCE [LARGE SCALE GENOMIC DNA]</scope>
</reference>
<dbReference type="InterPro" id="IPR036412">
    <property type="entry name" value="HAD-like_sf"/>
</dbReference>
<organismHost>
    <name type="scientific">Agrotis segetum</name>
    <name type="common">Turnip moth</name>
    <dbReference type="NCBI Taxonomy" id="47767"/>
</organismHost>
<dbReference type="Proteomes" id="UP000202635">
    <property type="component" value="Genome"/>
</dbReference>
<proteinExistence type="predicted"/>
<dbReference type="EMBL" id="AY522332">
    <property type="protein sequence ID" value="AAS82661.1"/>
    <property type="molecule type" value="Genomic_DNA"/>
</dbReference>
<dbReference type="SUPFAM" id="SSF56784">
    <property type="entry name" value="HAD-like"/>
    <property type="match status" value="1"/>
</dbReference>
<evidence type="ECO:0000313" key="4">
    <source>
        <dbReference type="Proteomes" id="UP000202635"/>
    </source>
</evidence>
<evidence type="ECO:0000313" key="1">
    <source>
        <dbReference type="EMBL" id="AAS82661.1"/>
    </source>
</evidence>
<dbReference type="NCBIfam" id="TIGR01681">
    <property type="entry name" value="HAD-SF-IIIC"/>
    <property type="match status" value="1"/>
</dbReference>
<keyword evidence="5" id="KW-1185">Reference proteome</keyword>
<dbReference type="InterPro" id="IPR007827">
    <property type="entry name" value="DUF705"/>
</dbReference>
<accession>Q6QXN8</accession>
<dbReference type="Gene3D" id="3.40.50.1000">
    <property type="entry name" value="HAD superfamily/HAD-like"/>
    <property type="match status" value="1"/>
</dbReference>
<dbReference type="NCBIfam" id="TIGR01684">
    <property type="entry name" value="viral_ppase"/>
    <property type="match status" value="1"/>
</dbReference>
<dbReference type="EMBL" id="KC994902">
    <property type="protein sequence ID" value="AHN92129.1"/>
    <property type="molecule type" value="Genomic_DNA"/>
</dbReference>
<reference evidence="2" key="2">
    <citation type="journal article" date="2014" name="Arch. Virol.">
        <title>Complete genome sequence of Agrotis segetum granulovirus Shanghai strain.</title>
        <authorList>
            <person name="Zhang X."/>
            <person name="Liang Z."/>
            <person name="Yin X."/>
            <person name="Wang J."/>
            <person name="Shao X."/>
        </authorList>
    </citation>
    <scope>NUCLEOTIDE SEQUENCE</scope>
    <source>
        <strain evidence="2">L1</strain>
    </source>
</reference>
<reference evidence="3 5" key="3">
    <citation type="submission" date="2015-05" db="EMBL/GenBank/DDBJ databases">
        <title>Complete Sequence of an Agrotis segetum granulovirus isolate from Europe.</title>
        <authorList>
            <person name="Gueli Alletti G."/>
            <person name="Wennmann J.T."/>
            <person name="Jehle J.A."/>
        </authorList>
    </citation>
    <scope>NUCLEOTIDE SEQUENCE [LARGE SCALE GENOMIC DNA]</scope>
    <source>
        <strain evidence="3 5">DA</strain>
    </source>
</reference>
<name>Q6QXN8_GVAS</name>
<evidence type="ECO:0000313" key="5">
    <source>
        <dbReference type="Proteomes" id="UP000232958"/>
    </source>
</evidence>
<dbReference type="Proteomes" id="UP000232958">
    <property type="component" value="Segment"/>
</dbReference>
<gene>
    <name evidence="1" type="primary">ORF77</name>
    <name evidence="2" type="ORF">AsGV090</name>
    <name evidence="3" type="ORF">AsGV091</name>
    <name evidence="1" type="ORF">AsGVgp077</name>
</gene>